<evidence type="ECO:0000256" key="2">
    <source>
        <dbReference type="ARBA" id="ARBA00022748"/>
    </source>
</evidence>
<keyword evidence="3" id="KW-0812">Transmembrane</keyword>
<sequence>MSSMPEISDRTRLLAVVFAVVIGLAVASVPLVASIFAQPETPPAASPTSESQGAQADQPAPNEALRVNNVVPCVQQEGEGLASDIKADAELAEVRLPCLTDGGKESSQSLAEQFAGKPTVVNVWAWWCGPCRQELPILQDVAENNPEWNVVGVHLDAKGQAGVDFLEELGVDNFPSYQDGNHVFDAATNIPKVVPVTLVYRPDGSRAETFVRTFDDSAQMQQLVSEALAK</sequence>
<dbReference type="SUPFAM" id="SSF52833">
    <property type="entry name" value="Thioredoxin-like"/>
    <property type="match status" value="1"/>
</dbReference>
<reference evidence="8 9" key="1">
    <citation type="submission" date="2020-10" db="EMBL/GenBank/DDBJ databases">
        <title>Novel species in genus Corynebacterium.</title>
        <authorList>
            <person name="Zhang G."/>
        </authorList>
    </citation>
    <scope>NUCLEOTIDE SEQUENCE [LARGE SCALE GENOMIC DNA]</scope>
    <source>
        <strain evidence="8 9">DSM 45110</strain>
    </source>
</reference>
<evidence type="ECO:0000313" key="9">
    <source>
        <dbReference type="Proteomes" id="UP000635902"/>
    </source>
</evidence>
<evidence type="ECO:0000256" key="3">
    <source>
        <dbReference type="ARBA" id="ARBA00022968"/>
    </source>
</evidence>
<feature type="region of interest" description="Disordered" evidence="6">
    <location>
        <begin position="40"/>
        <end position="60"/>
    </location>
</feature>
<keyword evidence="3" id="KW-0735">Signal-anchor</keyword>
<dbReference type="InterPro" id="IPR050553">
    <property type="entry name" value="Thioredoxin_ResA/DsbE_sf"/>
</dbReference>
<feature type="compositionally biased region" description="Polar residues" evidence="6">
    <location>
        <begin position="46"/>
        <end position="55"/>
    </location>
</feature>
<gene>
    <name evidence="8" type="ORF">IRY30_01210</name>
</gene>
<comment type="subcellular location">
    <subcellularLocation>
        <location evidence="1">Cell envelope</location>
    </subcellularLocation>
</comment>
<dbReference type="PANTHER" id="PTHR42852:SF6">
    <property type="entry name" value="THIOL:DISULFIDE INTERCHANGE PROTEIN DSBE"/>
    <property type="match status" value="1"/>
</dbReference>
<feature type="domain" description="Thioredoxin" evidence="7">
    <location>
        <begin position="54"/>
        <end position="229"/>
    </location>
</feature>
<dbReference type="PANTHER" id="PTHR42852">
    <property type="entry name" value="THIOL:DISULFIDE INTERCHANGE PROTEIN DSBE"/>
    <property type="match status" value="1"/>
</dbReference>
<dbReference type="CDD" id="cd02966">
    <property type="entry name" value="TlpA_like_family"/>
    <property type="match status" value="1"/>
</dbReference>
<keyword evidence="9" id="KW-1185">Reference proteome</keyword>
<keyword evidence="5" id="KW-0676">Redox-active center</keyword>
<dbReference type="InterPro" id="IPR013766">
    <property type="entry name" value="Thioredoxin_domain"/>
</dbReference>
<proteinExistence type="predicted"/>
<dbReference type="InterPro" id="IPR036249">
    <property type="entry name" value="Thioredoxin-like_sf"/>
</dbReference>
<evidence type="ECO:0000256" key="1">
    <source>
        <dbReference type="ARBA" id="ARBA00004196"/>
    </source>
</evidence>
<evidence type="ECO:0000256" key="6">
    <source>
        <dbReference type="SAM" id="MobiDB-lite"/>
    </source>
</evidence>
<dbReference type="Proteomes" id="UP000635902">
    <property type="component" value="Unassembled WGS sequence"/>
</dbReference>
<keyword evidence="4" id="KW-1015">Disulfide bond</keyword>
<dbReference type="InterPro" id="IPR017937">
    <property type="entry name" value="Thioredoxin_CS"/>
</dbReference>
<dbReference type="PROSITE" id="PS51352">
    <property type="entry name" value="THIOREDOXIN_2"/>
    <property type="match status" value="1"/>
</dbReference>
<dbReference type="InterPro" id="IPR013740">
    <property type="entry name" value="Redoxin"/>
</dbReference>
<accession>A0ABR9ZH17</accession>
<dbReference type="Gene3D" id="3.40.30.10">
    <property type="entry name" value="Glutaredoxin"/>
    <property type="match status" value="1"/>
</dbReference>
<evidence type="ECO:0000313" key="8">
    <source>
        <dbReference type="EMBL" id="MBF4552700.1"/>
    </source>
</evidence>
<dbReference type="EMBL" id="JADKMY010000001">
    <property type="protein sequence ID" value="MBF4552700.1"/>
    <property type="molecule type" value="Genomic_DNA"/>
</dbReference>
<dbReference type="Pfam" id="PF08534">
    <property type="entry name" value="Redoxin"/>
    <property type="match status" value="1"/>
</dbReference>
<name>A0ABR9ZH17_9CORY</name>
<organism evidence="8 9">
    <name type="scientific">Corynebacterium suicordis DSM 45110</name>
    <dbReference type="NCBI Taxonomy" id="1121369"/>
    <lineage>
        <taxon>Bacteria</taxon>
        <taxon>Bacillati</taxon>
        <taxon>Actinomycetota</taxon>
        <taxon>Actinomycetes</taxon>
        <taxon>Mycobacteriales</taxon>
        <taxon>Corynebacteriaceae</taxon>
        <taxon>Corynebacterium</taxon>
    </lineage>
</organism>
<keyword evidence="2" id="KW-0201">Cytochrome c-type biogenesis</keyword>
<evidence type="ECO:0000256" key="5">
    <source>
        <dbReference type="ARBA" id="ARBA00023284"/>
    </source>
</evidence>
<evidence type="ECO:0000256" key="4">
    <source>
        <dbReference type="ARBA" id="ARBA00023157"/>
    </source>
</evidence>
<comment type="caution">
    <text evidence="8">The sequence shown here is derived from an EMBL/GenBank/DDBJ whole genome shotgun (WGS) entry which is preliminary data.</text>
</comment>
<dbReference type="PROSITE" id="PS00194">
    <property type="entry name" value="THIOREDOXIN_1"/>
    <property type="match status" value="1"/>
</dbReference>
<protein>
    <submittedName>
        <fullName evidence="8">TlpA family protein disulfide reductase</fullName>
    </submittedName>
</protein>
<evidence type="ECO:0000259" key="7">
    <source>
        <dbReference type="PROSITE" id="PS51352"/>
    </source>
</evidence>